<organism evidence="2 3">
    <name type="scientific">Deinococcus ficus</name>
    <dbReference type="NCBI Taxonomy" id="317577"/>
    <lineage>
        <taxon>Bacteria</taxon>
        <taxon>Thermotogati</taxon>
        <taxon>Deinococcota</taxon>
        <taxon>Deinococci</taxon>
        <taxon>Deinococcales</taxon>
        <taxon>Deinococcaceae</taxon>
        <taxon>Deinococcus</taxon>
    </lineage>
</organism>
<feature type="transmembrane region" description="Helical" evidence="1">
    <location>
        <begin position="50"/>
        <end position="73"/>
    </location>
</feature>
<dbReference type="OrthoDB" id="65248at2"/>
<proteinExistence type="predicted"/>
<evidence type="ECO:0000313" key="3">
    <source>
        <dbReference type="Proteomes" id="UP000259030"/>
    </source>
</evidence>
<dbReference type="RefSeq" id="WP_022801717.1">
    <property type="nucleotide sequence ID" value="NZ_ATTJ01000001.1"/>
</dbReference>
<accession>A0A221SWN3</accession>
<dbReference type="EMBL" id="CP021081">
    <property type="protein sequence ID" value="ASN81050.1"/>
    <property type="molecule type" value="Genomic_DNA"/>
</dbReference>
<dbReference type="AlphaFoldDB" id="A0A221SWN3"/>
<feature type="transmembrane region" description="Helical" evidence="1">
    <location>
        <begin position="133"/>
        <end position="153"/>
    </location>
</feature>
<dbReference type="STRING" id="317577.GCA_000419625_02198"/>
<evidence type="ECO:0000313" key="2">
    <source>
        <dbReference type="EMBL" id="ASN81050.1"/>
    </source>
</evidence>
<keyword evidence="1" id="KW-0472">Membrane</keyword>
<name>A0A221SWN3_9DEIO</name>
<keyword evidence="3" id="KW-1185">Reference proteome</keyword>
<evidence type="ECO:0000256" key="1">
    <source>
        <dbReference type="SAM" id="Phobius"/>
    </source>
</evidence>
<sequence length="162" mass="17847">MDLLRTIHDVVLPNLLPVKSPFPTPLAFFSLILFIWSLGPAIKGEVRFGFLVWLRLTWAAFLIPAVTGIFLALGGAKVPSAIDVGGGQSKYGLPADPSQDKMHWMYVLFTLLSLYVIEVLIKGHLIDRRTGLRLLPVVTLFMYGCVYMIGHVATFPGSHPGN</sequence>
<dbReference type="KEGG" id="dfc:DFI_08590"/>
<gene>
    <name evidence="2" type="ORF">DFI_08590</name>
</gene>
<feature type="transmembrane region" description="Helical" evidence="1">
    <location>
        <begin position="103"/>
        <end position="121"/>
    </location>
</feature>
<dbReference type="Proteomes" id="UP000259030">
    <property type="component" value="Chromosome"/>
</dbReference>
<keyword evidence="1" id="KW-1133">Transmembrane helix</keyword>
<reference evidence="2 3" key="1">
    <citation type="submission" date="2017-05" db="EMBL/GenBank/DDBJ databases">
        <title>The complete genome sequence of Deinococcus ficus isolated from the rhizosphere of the Ficus religiosa L. in Taiwan.</title>
        <authorList>
            <person name="Wu K.-M."/>
            <person name="Liao T.-L."/>
            <person name="Liu Y.-M."/>
            <person name="Young C.-C."/>
            <person name="Tsai S.-F."/>
        </authorList>
    </citation>
    <scope>NUCLEOTIDE SEQUENCE [LARGE SCALE GENOMIC DNA]</scope>
    <source>
        <strain evidence="2 3">CC-FR2-10</strain>
    </source>
</reference>
<protein>
    <submittedName>
        <fullName evidence="2">Uncharacterized protein</fullName>
    </submittedName>
</protein>
<keyword evidence="1" id="KW-0812">Transmembrane</keyword>
<feature type="transmembrane region" description="Helical" evidence="1">
    <location>
        <begin position="20"/>
        <end position="38"/>
    </location>
</feature>